<keyword evidence="4" id="KW-0812">Transmembrane</keyword>
<dbReference type="GO" id="GO:0016485">
    <property type="term" value="P:protein processing"/>
    <property type="evidence" value="ECO:0000318"/>
    <property type="project" value="GO_Central"/>
</dbReference>
<evidence type="ECO:0000313" key="6">
    <source>
        <dbReference type="EMBL" id="EAX98898.1"/>
    </source>
</evidence>
<evidence type="ECO:0000256" key="1">
    <source>
        <dbReference type="ARBA" id="ARBA00022670"/>
    </source>
</evidence>
<evidence type="ECO:0008006" key="8">
    <source>
        <dbReference type="Google" id="ProtNLM"/>
    </source>
</evidence>
<dbReference type="PANTHER" id="PTHR42884">
    <property type="entry name" value="PROPROTEIN CONVERTASE SUBTILISIN/KEXIN-RELATED"/>
    <property type="match status" value="1"/>
</dbReference>
<dbReference type="InterPro" id="IPR008979">
    <property type="entry name" value="Galactose-bd-like_sf"/>
</dbReference>
<keyword evidence="3" id="KW-0720">Serine protease</keyword>
<feature type="signal peptide" evidence="5">
    <location>
        <begin position="1"/>
        <end position="16"/>
    </location>
</feature>
<sequence length="763" mass="85513">MTLLFLISTWWIQNDGKDQLGIEGEDINWKLNSSYTGKGVRIVAMGDGARLDHKVYADRANKKLFVNIIETVNYKEPPNSSIQYQRENISQSSLALAAGSGIFPGIAPDATVGAFYFFDNQTQAEDLQYTICYNSDQWDIAILSYQYDLCHGGRKFCAYPEPDSLKEEMVGKCLFNTNGKTRPKLIVVPVEHNQASDVLFTPPARWPLVFTIAGVNNRGLPLDHGSEGAGVFLSCPVADRAAIPGAGVESDESLTYNFTTPNASAAIFAGGLAVLLEANPNLTIPDLLFIPAMTADQVQPDSLLWNNNSFGLKFNRRVGFGRLNLGKAVEYAEHWTSLGNFSSKSSVYEVDLGKETKTMGDSKNFTLNFNTGNDDDTVLFIQIDLQGAQLSFASLNPHILSPDGSDFELKILSESDREMKVKNIQLPAYAFLGDRVNGNWTLVFNKIDDAFLGLVTKINITIFYAHNRPDTNLINQTRKANPFKPLPYTNVLIFPDNPPPMIAAQSWDVSIKFNETYKNSNYTLMFLQNENGTERTKVKAEFSKDYKQIHLNYVPSVFNLTELYFVVESLDPLYPYTATTKVSYINNFKEDGIYLLEAHPDNDCTPKGNISDTPIKSAEILFENPCIVAYYVLHLNRVTDDGYSSSITQSIITSENQVILNRTFIRNLGMVQWKSIVPSNRAFKFQLSPSSSGRHEMFSPITVEISVKEQYGPYKPAISPFKLWNLIFMICLFVFSFILLFKIFWTKGIKLEGYTNADEVALI</sequence>
<proteinExistence type="predicted"/>
<feature type="chain" id="PRO_5002643580" description="P/Homo B domain-containing protein" evidence="5">
    <location>
        <begin position="17"/>
        <end position="763"/>
    </location>
</feature>
<evidence type="ECO:0000256" key="4">
    <source>
        <dbReference type="SAM" id="Phobius"/>
    </source>
</evidence>
<evidence type="ECO:0000256" key="5">
    <source>
        <dbReference type="SAM" id="SignalP"/>
    </source>
</evidence>
<dbReference type="GO" id="GO:0004252">
    <property type="term" value="F:serine-type endopeptidase activity"/>
    <property type="evidence" value="ECO:0000318"/>
    <property type="project" value="GO_Central"/>
</dbReference>
<name>A2F878_TRIV3</name>
<gene>
    <name evidence="6" type="ORF">TVAG_210920</name>
</gene>
<evidence type="ECO:0000313" key="7">
    <source>
        <dbReference type="Proteomes" id="UP000001542"/>
    </source>
</evidence>
<dbReference type="VEuPathDB" id="TrichDB:TVAG_210920"/>
<dbReference type="InParanoid" id="A2F878"/>
<dbReference type="FunFam" id="3.40.50.200:FF:000068">
    <property type="entry name" value="p-domain proprotein convertase, putative"/>
    <property type="match status" value="1"/>
</dbReference>
<keyword evidence="4" id="KW-0472">Membrane</keyword>
<keyword evidence="1" id="KW-0645">Protease</keyword>
<dbReference type="AlphaFoldDB" id="A2F878"/>
<dbReference type="RefSeq" id="XP_001311828.1">
    <property type="nucleotide sequence ID" value="XM_001311827.1"/>
</dbReference>
<dbReference type="SMR" id="A2F878"/>
<dbReference type="VEuPathDB" id="TrichDB:TVAGG3_0736790"/>
<keyword evidence="5" id="KW-0732">Signal</keyword>
<protein>
    <recommendedName>
        <fullName evidence="8">P/Homo B domain-containing protein</fullName>
    </recommendedName>
</protein>
<dbReference type="InterPro" id="IPR036852">
    <property type="entry name" value="Peptidase_S8/S53_dom_sf"/>
</dbReference>
<reference evidence="6" key="2">
    <citation type="journal article" date="2007" name="Science">
        <title>Draft genome sequence of the sexually transmitted pathogen Trichomonas vaginalis.</title>
        <authorList>
            <person name="Carlton J.M."/>
            <person name="Hirt R.P."/>
            <person name="Silva J.C."/>
            <person name="Delcher A.L."/>
            <person name="Schatz M."/>
            <person name="Zhao Q."/>
            <person name="Wortman J.R."/>
            <person name="Bidwell S.L."/>
            <person name="Alsmark U.C.M."/>
            <person name="Besteiro S."/>
            <person name="Sicheritz-Ponten T."/>
            <person name="Noel C.J."/>
            <person name="Dacks J.B."/>
            <person name="Foster P.G."/>
            <person name="Simillion C."/>
            <person name="Van de Peer Y."/>
            <person name="Miranda-Saavedra D."/>
            <person name="Barton G.J."/>
            <person name="Westrop G.D."/>
            <person name="Mueller S."/>
            <person name="Dessi D."/>
            <person name="Fiori P.L."/>
            <person name="Ren Q."/>
            <person name="Paulsen I."/>
            <person name="Zhang H."/>
            <person name="Bastida-Corcuera F.D."/>
            <person name="Simoes-Barbosa A."/>
            <person name="Brown M.T."/>
            <person name="Hayes R.D."/>
            <person name="Mukherjee M."/>
            <person name="Okumura C.Y."/>
            <person name="Schneider R."/>
            <person name="Smith A.J."/>
            <person name="Vanacova S."/>
            <person name="Villalvazo M."/>
            <person name="Haas B.J."/>
            <person name="Pertea M."/>
            <person name="Feldblyum T.V."/>
            <person name="Utterback T.R."/>
            <person name="Shu C.L."/>
            <person name="Osoegawa K."/>
            <person name="de Jong P.J."/>
            <person name="Hrdy I."/>
            <person name="Horvathova L."/>
            <person name="Zubacova Z."/>
            <person name="Dolezal P."/>
            <person name="Malik S.B."/>
            <person name="Logsdon J.M. Jr."/>
            <person name="Henze K."/>
            <person name="Gupta A."/>
            <person name="Wang C.C."/>
            <person name="Dunne R.L."/>
            <person name="Upcroft J.A."/>
            <person name="Upcroft P."/>
            <person name="White O."/>
            <person name="Salzberg S.L."/>
            <person name="Tang P."/>
            <person name="Chiu C.-H."/>
            <person name="Lee Y.-S."/>
            <person name="Embley T.M."/>
            <person name="Coombs G.H."/>
            <person name="Mottram J.C."/>
            <person name="Tachezy J."/>
            <person name="Fraser-Liggett C.M."/>
            <person name="Johnson P.J."/>
        </authorList>
    </citation>
    <scope>NUCLEOTIDE SEQUENCE [LARGE SCALE GENOMIC DNA]</scope>
    <source>
        <strain evidence="6">G3</strain>
    </source>
</reference>
<evidence type="ECO:0000256" key="2">
    <source>
        <dbReference type="ARBA" id="ARBA00022801"/>
    </source>
</evidence>
<dbReference type="OrthoDB" id="300641at2759"/>
<dbReference type="STRING" id="5722.A2F878"/>
<feature type="transmembrane region" description="Helical" evidence="4">
    <location>
        <begin position="723"/>
        <end position="745"/>
    </location>
</feature>
<dbReference type="Proteomes" id="UP000001542">
    <property type="component" value="Unassembled WGS sequence"/>
</dbReference>
<dbReference type="KEGG" id="tva:4756700"/>
<reference evidence="6" key="1">
    <citation type="submission" date="2006-10" db="EMBL/GenBank/DDBJ databases">
        <authorList>
            <person name="Amadeo P."/>
            <person name="Zhao Q."/>
            <person name="Wortman J."/>
            <person name="Fraser-Liggett C."/>
            <person name="Carlton J."/>
        </authorList>
    </citation>
    <scope>NUCLEOTIDE SEQUENCE</scope>
    <source>
        <strain evidence="6">G3</strain>
    </source>
</reference>
<dbReference type="GO" id="GO:0016020">
    <property type="term" value="C:membrane"/>
    <property type="evidence" value="ECO:0000318"/>
    <property type="project" value="GO_Central"/>
</dbReference>
<dbReference type="SUPFAM" id="SSF49785">
    <property type="entry name" value="Galactose-binding domain-like"/>
    <property type="match status" value="1"/>
</dbReference>
<dbReference type="Gene3D" id="3.40.50.200">
    <property type="entry name" value="Peptidase S8/S53 domain"/>
    <property type="match status" value="1"/>
</dbReference>
<organism evidence="6 7">
    <name type="scientific">Trichomonas vaginalis (strain ATCC PRA-98 / G3)</name>
    <dbReference type="NCBI Taxonomy" id="412133"/>
    <lineage>
        <taxon>Eukaryota</taxon>
        <taxon>Metamonada</taxon>
        <taxon>Parabasalia</taxon>
        <taxon>Trichomonadida</taxon>
        <taxon>Trichomonadidae</taxon>
        <taxon>Trichomonas</taxon>
    </lineage>
</organism>
<evidence type="ECO:0000256" key="3">
    <source>
        <dbReference type="ARBA" id="ARBA00022825"/>
    </source>
</evidence>
<keyword evidence="2" id="KW-0378">Hydrolase</keyword>
<keyword evidence="7" id="KW-1185">Reference proteome</keyword>
<keyword evidence="4" id="KW-1133">Transmembrane helix</keyword>
<dbReference type="SUPFAM" id="SSF52743">
    <property type="entry name" value="Subtilisin-like"/>
    <property type="match status" value="1"/>
</dbReference>
<accession>A2F878</accession>
<dbReference type="PANTHER" id="PTHR42884:SF14">
    <property type="entry name" value="NEUROENDOCRINE CONVERTASE 1"/>
    <property type="match status" value="1"/>
</dbReference>
<dbReference type="EMBL" id="DS113658">
    <property type="protein sequence ID" value="EAX98898.1"/>
    <property type="molecule type" value="Genomic_DNA"/>
</dbReference>